<dbReference type="EMBL" id="QZWG01000014">
    <property type="protein sequence ID" value="RZB68154.1"/>
    <property type="molecule type" value="Genomic_DNA"/>
</dbReference>
<dbReference type="AlphaFoldDB" id="A0A445H3G2"/>
<comment type="function">
    <text evidence="6">TAFs are components of the transcription factor IID (TFIID) complex that is essential for mediating regulation of RNA polymerase transcription.</text>
</comment>
<keyword evidence="10" id="KW-1185">Reference proteome</keyword>
<evidence type="ECO:0000256" key="4">
    <source>
        <dbReference type="ARBA" id="ARBA00023163"/>
    </source>
</evidence>
<dbReference type="CDD" id="cd08045">
    <property type="entry name" value="HFD_TAF4"/>
    <property type="match status" value="1"/>
</dbReference>
<dbReference type="GO" id="GO:0003677">
    <property type="term" value="F:DNA binding"/>
    <property type="evidence" value="ECO:0007669"/>
    <property type="project" value="TreeGrafter"/>
</dbReference>
<dbReference type="PROSITE" id="PS51879">
    <property type="entry name" value="RST"/>
    <property type="match status" value="1"/>
</dbReference>
<dbReference type="FunFam" id="1.10.20.10:FF:000015">
    <property type="entry name" value="Transcription initiation factor TFIID subunit 4B"/>
    <property type="match status" value="1"/>
</dbReference>
<dbReference type="Gene3D" id="1.10.20.10">
    <property type="entry name" value="Histone, subunit A"/>
    <property type="match status" value="1"/>
</dbReference>
<feature type="compositionally biased region" description="Polar residues" evidence="7">
    <location>
        <begin position="397"/>
        <end position="414"/>
    </location>
</feature>
<reference evidence="9 10" key="1">
    <citation type="submission" date="2018-09" db="EMBL/GenBank/DDBJ databases">
        <title>A high-quality reference genome of wild soybean provides a powerful tool to mine soybean genomes.</title>
        <authorList>
            <person name="Xie M."/>
            <person name="Chung C.Y.L."/>
            <person name="Li M.-W."/>
            <person name="Wong F.-L."/>
            <person name="Chan T.-F."/>
            <person name="Lam H.-M."/>
        </authorList>
    </citation>
    <scope>NUCLEOTIDE SEQUENCE [LARGE SCALE GENOMIC DNA]</scope>
    <source>
        <strain evidence="10">cv. W05</strain>
        <tissue evidence="9">Hypocotyl of etiolated seedlings</tissue>
    </source>
</reference>
<evidence type="ECO:0000313" key="9">
    <source>
        <dbReference type="EMBL" id="RZB68154.1"/>
    </source>
</evidence>
<feature type="region of interest" description="Disordered" evidence="7">
    <location>
        <begin position="450"/>
        <end position="471"/>
    </location>
</feature>
<dbReference type="Pfam" id="PF12174">
    <property type="entry name" value="RST"/>
    <property type="match status" value="1"/>
</dbReference>
<keyword evidence="9" id="KW-0648">Protein biosynthesis</keyword>
<keyword evidence="3" id="KW-0805">Transcription regulation</keyword>
<feature type="region of interest" description="Disordered" evidence="7">
    <location>
        <begin position="368"/>
        <end position="417"/>
    </location>
</feature>
<feature type="domain" description="RST" evidence="8">
    <location>
        <begin position="253"/>
        <end position="324"/>
    </location>
</feature>
<dbReference type="PANTHER" id="PTHR15138:SF14">
    <property type="entry name" value="TRANSCRIPTION INITIATION FACTOR TFIID SUBUNIT 4"/>
    <property type="match status" value="1"/>
</dbReference>
<feature type="compositionally biased region" description="Basic and acidic residues" evidence="7">
    <location>
        <begin position="383"/>
        <end position="394"/>
    </location>
</feature>
<comment type="similarity">
    <text evidence="2">Belongs to the TAF4 family.</text>
</comment>
<dbReference type="Proteomes" id="UP000289340">
    <property type="component" value="Chromosome 14"/>
</dbReference>
<feature type="region of interest" description="Disordered" evidence="7">
    <location>
        <begin position="938"/>
        <end position="960"/>
    </location>
</feature>
<dbReference type="GO" id="GO:0003743">
    <property type="term" value="F:translation initiation factor activity"/>
    <property type="evidence" value="ECO:0007669"/>
    <property type="project" value="UniProtKB-KW"/>
</dbReference>
<feature type="region of interest" description="Disordered" evidence="7">
    <location>
        <begin position="580"/>
        <end position="683"/>
    </location>
</feature>
<dbReference type="InterPro" id="IPR045144">
    <property type="entry name" value="TAF4"/>
</dbReference>
<feature type="region of interest" description="Disordered" evidence="7">
    <location>
        <begin position="204"/>
        <end position="258"/>
    </location>
</feature>
<gene>
    <name evidence="9" type="ORF">D0Y65_038099</name>
</gene>
<evidence type="ECO:0000256" key="3">
    <source>
        <dbReference type="ARBA" id="ARBA00023015"/>
    </source>
</evidence>
<dbReference type="GO" id="GO:0006367">
    <property type="term" value="P:transcription initiation at RNA polymerase II promoter"/>
    <property type="evidence" value="ECO:0007669"/>
    <property type="project" value="TreeGrafter"/>
</dbReference>
<evidence type="ECO:0000259" key="8">
    <source>
        <dbReference type="PROSITE" id="PS51879"/>
    </source>
</evidence>
<feature type="compositionally biased region" description="Polar residues" evidence="7">
    <location>
        <begin position="101"/>
        <end position="152"/>
    </location>
</feature>
<evidence type="ECO:0000256" key="2">
    <source>
        <dbReference type="ARBA" id="ARBA00006178"/>
    </source>
</evidence>
<feature type="compositionally biased region" description="Low complexity" evidence="7">
    <location>
        <begin position="451"/>
        <end position="463"/>
    </location>
</feature>
<feature type="compositionally biased region" description="Polar residues" evidence="7">
    <location>
        <begin position="223"/>
        <end position="258"/>
    </location>
</feature>
<dbReference type="GO" id="GO:0016251">
    <property type="term" value="F:RNA polymerase II general transcription initiation factor activity"/>
    <property type="evidence" value="ECO:0007669"/>
    <property type="project" value="TreeGrafter"/>
</dbReference>
<evidence type="ECO:0000256" key="1">
    <source>
        <dbReference type="ARBA" id="ARBA00004123"/>
    </source>
</evidence>
<dbReference type="InterPro" id="IPR007900">
    <property type="entry name" value="TAF4_C"/>
</dbReference>
<comment type="caution">
    <text evidence="9">The sequence shown here is derived from an EMBL/GenBank/DDBJ whole genome shotgun (WGS) entry which is preliminary data.</text>
</comment>
<organism evidence="9 10">
    <name type="scientific">Glycine soja</name>
    <name type="common">Wild soybean</name>
    <dbReference type="NCBI Taxonomy" id="3848"/>
    <lineage>
        <taxon>Eukaryota</taxon>
        <taxon>Viridiplantae</taxon>
        <taxon>Streptophyta</taxon>
        <taxon>Embryophyta</taxon>
        <taxon>Tracheophyta</taxon>
        <taxon>Spermatophyta</taxon>
        <taxon>Magnoliopsida</taxon>
        <taxon>eudicotyledons</taxon>
        <taxon>Gunneridae</taxon>
        <taxon>Pentapetalae</taxon>
        <taxon>rosids</taxon>
        <taxon>fabids</taxon>
        <taxon>Fabales</taxon>
        <taxon>Fabaceae</taxon>
        <taxon>Papilionoideae</taxon>
        <taxon>50 kb inversion clade</taxon>
        <taxon>NPAAA clade</taxon>
        <taxon>indigoferoid/millettioid clade</taxon>
        <taxon>Phaseoleae</taxon>
        <taxon>Glycine</taxon>
        <taxon>Glycine subgen. Soja</taxon>
    </lineage>
</organism>
<dbReference type="GO" id="GO:0046982">
    <property type="term" value="F:protein heterodimerization activity"/>
    <property type="evidence" value="ECO:0007669"/>
    <property type="project" value="InterPro"/>
</dbReference>
<feature type="compositionally biased region" description="Polar residues" evidence="7">
    <location>
        <begin position="607"/>
        <end position="641"/>
    </location>
</feature>
<sequence>MDTRLCVIGDLMNGVQRDTWTLVIFQQIPPLQSFIQYGLKVAKEVDCIHSNKDNKCGEIAMDPSIMKLLEDDEDETMHSGVDVEAFQAALNRDIGGAGSTSQFSGSDAVLSQGSNNISSQSLSQWPTSNHDTQTDCQKQESKTAQQQEQPSSEVELKQHGSLAEQLQHVASQDINTPHLSQKQSQDECHQAPAVQVSLPNSQAIGIQNSGKDPVLNNEVVKNHNPSSESQYAKLQQMSNQQATVSEQPSSQGNRSTSKQVPFGMLLPILLPQLAKDRAMQLQTLFAKLKKEEIPKDSFVRLMKGIVGDQMLRLALAKVQVQPQIRPNQASAGQQHPMRMPTVGSGARQLNDPHALAQMHQRSMNAAVDQSRMGSSAGHTMESNARKSQELDVKLESQGLQPSQLTSSSSNTVGQETERTSVHIQGLNKQQQQHLHFPSAYGNSGVNYNPFSGTTSSSTSSIKSQSHDSHMSQILHQSIGSNHHLSGSTHGLNVIGMPKLEQQNSFNDPKRLPGGSVSPAVNNTVSQQTKNAWQPSTNKEQNLGLMSSVSYVKKEPSDLSTEQQNRHSLSKLHGYSPVNSAQLEQGGASQGTVKDEFSRGQAPPSMPPTSTGLLPQSSASPSVMTQLDPSVSLSSQIPSNASGIGARTSLKKPAAAQKKPHEALGSSPPPANKKQKTSGGSVEQSIEQLNDVTAVSGVDLREEEEQLFSGPKEDSRVSEASRKAVQEEEERLILQKAPLQKKLIDIMAKCGLKGMSNDVEKCLSLCVEERMRGLISNLIRISKQRVDFEKTRHRTVVTSDVRQQIMTINRKVREEWDKKQAEAEKIRKLNDVDSNTGLDGDKEKDDGRGKSIKVFISHSYTSPLSTFEIHSVIYNTLQVNKEEDEKMRTNAANVAARAAYGGDDMLSKWQLMAEQAKQKREGGVDVLSGSQPAKDVNRKFLSTSGRSTKDNQEGEKKGSSTFIASSVARKLGRSHAMALQTRVARSISVKDVIAVLEREPQMSKSPLMHRLYERIHSDAPV</sequence>
<proteinExistence type="inferred from homology"/>
<accession>A0A445H3G2</accession>
<evidence type="ECO:0000256" key="7">
    <source>
        <dbReference type="SAM" id="MobiDB-lite"/>
    </source>
</evidence>
<feature type="compositionally biased region" description="Basic and acidic residues" evidence="7">
    <location>
        <begin position="946"/>
        <end position="957"/>
    </location>
</feature>
<evidence type="ECO:0000313" key="10">
    <source>
        <dbReference type="Proteomes" id="UP000289340"/>
    </source>
</evidence>
<comment type="subcellular location">
    <subcellularLocation>
        <location evidence="1">Nucleus</location>
    </subcellularLocation>
</comment>
<dbReference type="GO" id="GO:0005669">
    <property type="term" value="C:transcription factor TFIID complex"/>
    <property type="evidence" value="ECO:0007669"/>
    <property type="project" value="InterPro"/>
</dbReference>
<dbReference type="InterPro" id="IPR009072">
    <property type="entry name" value="Histone-fold"/>
</dbReference>
<evidence type="ECO:0000256" key="6">
    <source>
        <dbReference type="ARBA" id="ARBA00058775"/>
    </source>
</evidence>
<feature type="compositionally biased region" description="Polar residues" evidence="7">
    <location>
        <begin position="371"/>
        <end position="382"/>
    </location>
</feature>
<name>A0A445H3G2_GLYSO</name>
<feature type="compositionally biased region" description="Polar residues" evidence="7">
    <location>
        <begin position="518"/>
        <end position="540"/>
    </location>
</feature>
<dbReference type="PANTHER" id="PTHR15138">
    <property type="entry name" value="TRANSCRIPTION INITIATION FACTOR TFIID SUBUNIT 4"/>
    <property type="match status" value="1"/>
</dbReference>
<keyword evidence="4" id="KW-0804">Transcription</keyword>
<feature type="region of interest" description="Disordered" evidence="7">
    <location>
        <begin position="502"/>
        <end position="540"/>
    </location>
</feature>
<dbReference type="Pfam" id="PF05236">
    <property type="entry name" value="TAF4"/>
    <property type="match status" value="2"/>
</dbReference>
<dbReference type="InterPro" id="IPR022003">
    <property type="entry name" value="RST"/>
</dbReference>
<protein>
    <submittedName>
        <fullName evidence="9">Transcription initiation factor TFIID subunit 4b</fullName>
    </submittedName>
</protein>
<keyword evidence="9" id="KW-0396">Initiation factor</keyword>
<feature type="region of interest" description="Disordered" evidence="7">
    <location>
        <begin position="101"/>
        <end position="160"/>
    </location>
</feature>
<evidence type="ECO:0000256" key="5">
    <source>
        <dbReference type="ARBA" id="ARBA00023242"/>
    </source>
</evidence>
<keyword evidence="5" id="KW-0539">Nucleus</keyword>
<feature type="region of interest" description="Disordered" evidence="7">
    <location>
        <begin position="702"/>
        <end position="722"/>
    </location>
</feature>
<feature type="compositionally biased region" description="Basic and acidic residues" evidence="7">
    <location>
        <begin position="710"/>
        <end position="722"/>
    </location>
</feature>